<protein>
    <recommendedName>
        <fullName evidence="8">Ribosomal protein L22</fullName>
    </recommendedName>
</protein>
<dbReference type="SUPFAM" id="SSF54843">
    <property type="entry name" value="Ribosomal protein L22"/>
    <property type="match status" value="1"/>
</dbReference>
<reference evidence="6" key="1">
    <citation type="submission" date="2021-03" db="EMBL/GenBank/DDBJ databases">
        <title>Comparative genomics and phylogenomic investigation of the class Geoglossomycetes provide insights into ecological specialization and systematics.</title>
        <authorList>
            <person name="Melie T."/>
            <person name="Pirro S."/>
            <person name="Miller A.N."/>
            <person name="Quandt A."/>
        </authorList>
    </citation>
    <scope>NUCLEOTIDE SEQUENCE</scope>
    <source>
        <strain evidence="6">GBOQ0MN5Z8</strain>
    </source>
</reference>
<comment type="caution">
    <text evidence="6">The sequence shown here is derived from an EMBL/GenBank/DDBJ whole genome shotgun (WGS) entry which is preliminary data.</text>
</comment>
<dbReference type="Pfam" id="PF00237">
    <property type="entry name" value="Ribosomal_L22"/>
    <property type="match status" value="1"/>
</dbReference>
<dbReference type="Proteomes" id="UP000698800">
    <property type="component" value="Unassembled WGS sequence"/>
</dbReference>
<dbReference type="GO" id="GO:0015934">
    <property type="term" value="C:large ribosomal subunit"/>
    <property type="evidence" value="ECO:0007669"/>
    <property type="project" value="InterPro"/>
</dbReference>
<dbReference type="PANTHER" id="PTHR13501">
    <property type="entry name" value="CHLOROPLAST 50S RIBOSOMAL PROTEIN L22-RELATED"/>
    <property type="match status" value="1"/>
</dbReference>
<dbReference type="PANTHER" id="PTHR13501:SF10">
    <property type="entry name" value="LARGE RIBOSOMAL SUBUNIT PROTEIN UL22M"/>
    <property type="match status" value="1"/>
</dbReference>
<dbReference type="GO" id="GO:0003735">
    <property type="term" value="F:structural constituent of ribosome"/>
    <property type="evidence" value="ECO:0007669"/>
    <property type="project" value="InterPro"/>
</dbReference>
<keyword evidence="7" id="KW-1185">Reference proteome</keyword>
<evidence type="ECO:0000256" key="3">
    <source>
        <dbReference type="ARBA" id="ARBA00023274"/>
    </source>
</evidence>
<dbReference type="GO" id="GO:0006412">
    <property type="term" value="P:translation"/>
    <property type="evidence" value="ECO:0007669"/>
    <property type="project" value="InterPro"/>
</dbReference>
<gene>
    <name evidence="6" type="ORF">FGG08_005666</name>
</gene>
<dbReference type="FunFam" id="3.90.470.10:FF:000017">
    <property type="entry name" value="54S ribosomal protein L22, mitochondrial"/>
    <property type="match status" value="1"/>
</dbReference>
<evidence type="ECO:0000256" key="5">
    <source>
        <dbReference type="SAM" id="MobiDB-lite"/>
    </source>
</evidence>
<evidence type="ECO:0000256" key="2">
    <source>
        <dbReference type="ARBA" id="ARBA00022980"/>
    </source>
</evidence>
<evidence type="ECO:0000256" key="1">
    <source>
        <dbReference type="ARBA" id="ARBA00009451"/>
    </source>
</evidence>
<keyword evidence="3 4" id="KW-0687">Ribonucleoprotein</keyword>
<evidence type="ECO:0000256" key="4">
    <source>
        <dbReference type="RuleBase" id="RU004005"/>
    </source>
</evidence>
<sequence length="328" mass="37196">MSLRTSSRRLTRSAALLKTSSSAQPQPTSWSTPTPLLPLTSVRTLFNPFRRRNSESQQNPVYNDLLKQSPSTENPAQKSNFVLKRGGLAESSIFDTPDAGSQSTQATGTGTPAMLPHADAVLDPQPAQRRRWERKMVIRTLHRRGRLSKTALRKRTERESLSKSHFFQTSVKKLGPLARQIAGKSVDDAIVQMRFSKKKAAKEVLAHLEHARNEAVVRRGMALGNPANDKPLQIRLKDGKKKIIADRTQLYVDQAWVGRGPYGKEPEFRARGQVNMLRPPKTSLSLLLKEEATRVREAAEREEKRRRRPVWVPLPNRPITAQRQYYSW</sequence>
<name>A0A9P8I510_9PEZI</name>
<accession>A0A9P8I510</accession>
<feature type="compositionally biased region" description="Polar residues" evidence="5">
    <location>
        <begin position="55"/>
        <end position="77"/>
    </location>
</feature>
<proteinExistence type="inferred from homology"/>
<comment type="similarity">
    <text evidence="1 4">Belongs to the universal ribosomal protein uL22 family.</text>
</comment>
<dbReference type="InterPro" id="IPR001063">
    <property type="entry name" value="Ribosomal_uL22"/>
</dbReference>
<dbReference type="AlphaFoldDB" id="A0A9P8I510"/>
<feature type="region of interest" description="Disordered" evidence="5">
    <location>
        <begin position="92"/>
        <end position="131"/>
    </location>
</feature>
<keyword evidence="2 4" id="KW-0689">Ribosomal protein</keyword>
<dbReference type="OrthoDB" id="416470at2759"/>
<feature type="region of interest" description="Disordered" evidence="5">
    <location>
        <begin position="50"/>
        <end position="77"/>
    </location>
</feature>
<organism evidence="6 7">
    <name type="scientific">Glutinoglossum americanum</name>
    <dbReference type="NCBI Taxonomy" id="1670608"/>
    <lineage>
        <taxon>Eukaryota</taxon>
        <taxon>Fungi</taxon>
        <taxon>Dikarya</taxon>
        <taxon>Ascomycota</taxon>
        <taxon>Pezizomycotina</taxon>
        <taxon>Geoglossomycetes</taxon>
        <taxon>Geoglossales</taxon>
        <taxon>Geoglossaceae</taxon>
        <taxon>Glutinoglossum</taxon>
    </lineage>
</organism>
<dbReference type="InterPro" id="IPR047867">
    <property type="entry name" value="Ribosomal_uL22_bac/org-type"/>
</dbReference>
<dbReference type="EMBL" id="JAGHQL010000141">
    <property type="protein sequence ID" value="KAH0537531.1"/>
    <property type="molecule type" value="Genomic_DNA"/>
</dbReference>
<dbReference type="InterPro" id="IPR036394">
    <property type="entry name" value="Ribosomal_uL22_sf"/>
</dbReference>
<evidence type="ECO:0008006" key="8">
    <source>
        <dbReference type="Google" id="ProtNLM"/>
    </source>
</evidence>
<dbReference type="Gene3D" id="3.90.470.10">
    <property type="entry name" value="Ribosomal protein L22/L17"/>
    <property type="match status" value="1"/>
</dbReference>
<feature type="region of interest" description="Disordered" evidence="5">
    <location>
        <begin position="17"/>
        <end position="37"/>
    </location>
</feature>
<feature type="compositionally biased region" description="Low complexity" evidence="5">
    <location>
        <begin position="99"/>
        <end position="111"/>
    </location>
</feature>
<dbReference type="CDD" id="cd00336">
    <property type="entry name" value="Ribosomal_L22"/>
    <property type="match status" value="1"/>
</dbReference>
<evidence type="ECO:0000313" key="6">
    <source>
        <dbReference type="EMBL" id="KAH0537531.1"/>
    </source>
</evidence>
<evidence type="ECO:0000313" key="7">
    <source>
        <dbReference type="Proteomes" id="UP000698800"/>
    </source>
</evidence>